<dbReference type="AlphaFoldDB" id="A0A9D1IQU4"/>
<dbReference type="InterPro" id="IPR003716">
    <property type="entry name" value="DNA-dir_RNA_pol_omega"/>
</dbReference>
<evidence type="ECO:0000256" key="3">
    <source>
        <dbReference type="ARBA" id="ARBA00013725"/>
    </source>
</evidence>
<keyword evidence="5 10" id="KW-0808">Transferase</keyword>
<evidence type="ECO:0000256" key="9">
    <source>
        <dbReference type="ARBA" id="ARBA00048552"/>
    </source>
</evidence>
<comment type="caution">
    <text evidence="11">The sequence shown here is derived from an EMBL/GenBank/DDBJ whole genome shotgun (WGS) entry which is preliminary data.</text>
</comment>
<dbReference type="Proteomes" id="UP000824082">
    <property type="component" value="Unassembled WGS sequence"/>
</dbReference>
<evidence type="ECO:0000313" key="12">
    <source>
        <dbReference type="Proteomes" id="UP000824082"/>
    </source>
</evidence>
<dbReference type="EMBL" id="DVMX01000127">
    <property type="protein sequence ID" value="HIU42185.1"/>
    <property type="molecule type" value="Genomic_DNA"/>
</dbReference>
<reference evidence="11" key="2">
    <citation type="journal article" date="2021" name="PeerJ">
        <title>Extensive microbial diversity within the chicken gut microbiome revealed by metagenomics and culture.</title>
        <authorList>
            <person name="Gilroy R."/>
            <person name="Ravi A."/>
            <person name="Getino M."/>
            <person name="Pursley I."/>
            <person name="Horton D.L."/>
            <person name="Alikhan N.F."/>
            <person name="Baker D."/>
            <person name="Gharbi K."/>
            <person name="Hall N."/>
            <person name="Watson M."/>
            <person name="Adriaenssens E.M."/>
            <person name="Foster-Nyarko E."/>
            <person name="Jarju S."/>
            <person name="Secka A."/>
            <person name="Antonio M."/>
            <person name="Oren A."/>
            <person name="Chaudhuri R.R."/>
            <person name="La Ragione R."/>
            <person name="Hildebrand F."/>
            <person name="Pallen M.J."/>
        </authorList>
    </citation>
    <scope>NUCLEOTIDE SEQUENCE</scope>
    <source>
        <strain evidence="11">4509</strain>
    </source>
</reference>
<comment type="similarity">
    <text evidence="1 10">Belongs to the RNA polymerase subunit omega family.</text>
</comment>
<dbReference type="InterPro" id="IPR036161">
    <property type="entry name" value="RPB6/omega-like_sf"/>
</dbReference>
<evidence type="ECO:0000256" key="2">
    <source>
        <dbReference type="ARBA" id="ARBA00012418"/>
    </source>
</evidence>
<evidence type="ECO:0000256" key="1">
    <source>
        <dbReference type="ARBA" id="ARBA00006711"/>
    </source>
</evidence>
<dbReference type="GO" id="GO:0003677">
    <property type="term" value="F:DNA binding"/>
    <property type="evidence" value="ECO:0007669"/>
    <property type="project" value="UniProtKB-UniRule"/>
</dbReference>
<evidence type="ECO:0000256" key="5">
    <source>
        <dbReference type="ARBA" id="ARBA00022679"/>
    </source>
</evidence>
<evidence type="ECO:0000256" key="8">
    <source>
        <dbReference type="ARBA" id="ARBA00029924"/>
    </source>
</evidence>
<comment type="catalytic activity">
    <reaction evidence="9 10">
        <text>RNA(n) + a ribonucleoside 5'-triphosphate = RNA(n+1) + diphosphate</text>
        <dbReference type="Rhea" id="RHEA:21248"/>
        <dbReference type="Rhea" id="RHEA-COMP:14527"/>
        <dbReference type="Rhea" id="RHEA-COMP:17342"/>
        <dbReference type="ChEBI" id="CHEBI:33019"/>
        <dbReference type="ChEBI" id="CHEBI:61557"/>
        <dbReference type="ChEBI" id="CHEBI:140395"/>
        <dbReference type="EC" id="2.7.7.6"/>
    </reaction>
</comment>
<dbReference type="Gene3D" id="3.90.940.10">
    <property type="match status" value="1"/>
</dbReference>
<dbReference type="InterPro" id="IPR006110">
    <property type="entry name" value="Pol_omega/Rpo6/RPB6"/>
</dbReference>
<proteinExistence type="inferred from homology"/>
<comment type="function">
    <text evidence="10">Promotes RNA polymerase assembly. Latches the N- and C-terminal regions of the beta' subunit thereby facilitating its interaction with the beta and alpha subunits.</text>
</comment>
<protein>
    <recommendedName>
        <fullName evidence="3 10">DNA-directed RNA polymerase subunit omega</fullName>
        <shortName evidence="10">RNAP omega subunit</shortName>
        <ecNumber evidence="2 10">2.7.7.6</ecNumber>
    </recommendedName>
    <alternativeName>
        <fullName evidence="10">RNA polymerase omega subunit</fullName>
    </alternativeName>
    <alternativeName>
        <fullName evidence="8 10">Transcriptase subunit omega</fullName>
    </alternativeName>
</protein>
<keyword evidence="7 10" id="KW-0804">Transcription</keyword>
<keyword evidence="6 10" id="KW-0548">Nucleotidyltransferase</keyword>
<dbReference type="HAMAP" id="MF_00366">
    <property type="entry name" value="RNApol_bact_RpoZ"/>
    <property type="match status" value="1"/>
</dbReference>
<dbReference type="EC" id="2.7.7.6" evidence="2 10"/>
<dbReference type="GO" id="GO:0003899">
    <property type="term" value="F:DNA-directed RNA polymerase activity"/>
    <property type="evidence" value="ECO:0007669"/>
    <property type="project" value="UniProtKB-UniRule"/>
</dbReference>
<gene>
    <name evidence="10 11" type="primary">rpoZ</name>
    <name evidence="11" type="ORF">IAD19_06485</name>
</gene>
<evidence type="ECO:0000256" key="4">
    <source>
        <dbReference type="ARBA" id="ARBA00022478"/>
    </source>
</evidence>
<comment type="subunit">
    <text evidence="10">The RNAP catalytic core consists of 2 alpha, 1 beta, 1 beta' and 1 omega subunit. When a sigma factor is associated with the core the holoenzyme is formed, which can initiate transcription.</text>
</comment>
<evidence type="ECO:0000256" key="6">
    <source>
        <dbReference type="ARBA" id="ARBA00022695"/>
    </source>
</evidence>
<evidence type="ECO:0000313" key="11">
    <source>
        <dbReference type="EMBL" id="HIU42185.1"/>
    </source>
</evidence>
<reference evidence="11" key="1">
    <citation type="submission" date="2020-10" db="EMBL/GenBank/DDBJ databases">
        <authorList>
            <person name="Gilroy R."/>
        </authorList>
    </citation>
    <scope>NUCLEOTIDE SEQUENCE</scope>
    <source>
        <strain evidence="11">4509</strain>
    </source>
</reference>
<evidence type="ECO:0000256" key="10">
    <source>
        <dbReference type="HAMAP-Rule" id="MF_00366"/>
    </source>
</evidence>
<dbReference type="GO" id="GO:0000428">
    <property type="term" value="C:DNA-directed RNA polymerase complex"/>
    <property type="evidence" value="ECO:0007669"/>
    <property type="project" value="UniProtKB-KW"/>
</dbReference>
<sequence>MHRPSTSDLLKNGESYYSLVVAVAKRAREITDELNDQGMEMTEKPVQMAVDEFAKGKYKIVESNSDDEDLFEEEQK</sequence>
<dbReference type="SMART" id="SM01409">
    <property type="entry name" value="RNA_pol_Rpb6"/>
    <property type="match status" value="1"/>
</dbReference>
<accession>A0A9D1IQU4</accession>
<keyword evidence="4 10" id="KW-0240">DNA-directed RNA polymerase</keyword>
<dbReference type="NCBIfam" id="TIGR00690">
    <property type="entry name" value="rpoZ"/>
    <property type="match status" value="1"/>
</dbReference>
<evidence type="ECO:0000256" key="7">
    <source>
        <dbReference type="ARBA" id="ARBA00023163"/>
    </source>
</evidence>
<name>A0A9D1IQU4_9FIRM</name>
<dbReference type="Pfam" id="PF01192">
    <property type="entry name" value="RNA_pol_Rpb6"/>
    <property type="match status" value="1"/>
</dbReference>
<dbReference type="GO" id="GO:0006351">
    <property type="term" value="P:DNA-templated transcription"/>
    <property type="evidence" value="ECO:0007669"/>
    <property type="project" value="UniProtKB-UniRule"/>
</dbReference>
<organism evidence="11 12">
    <name type="scientific">Candidatus Egerieicola faecale</name>
    <dbReference type="NCBI Taxonomy" id="2840774"/>
    <lineage>
        <taxon>Bacteria</taxon>
        <taxon>Bacillati</taxon>
        <taxon>Bacillota</taxon>
        <taxon>Clostridia</taxon>
        <taxon>Eubacteriales</taxon>
        <taxon>Oscillospiraceae</taxon>
        <taxon>Oscillospiraceae incertae sedis</taxon>
        <taxon>Candidatus Egerieicola</taxon>
    </lineage>
</organism>
<dbReference type="SUPFAM" id="SSF63562">
    <property type="entry name" value="RPB6/omega subunit-like"/>
    <property type="match status" value="1"/>
</dbReference>